<keyword evidence="3" id="KW-1185">Reference proteome</keyword>
<sequence>MYSADEYYEDSITSGPDLEDLHGLDWGANESARELDEEPLGEAGPAAEESEPGSPEDGLPF</sequence>
<evidence type="ECO:0000256" key="1">
    <source>
        <dbReference type="SAM" id="MobiDB-lite"/>
    </source>
</evidence>
<dbReference type="RefSeq" id="WP_189065210.1">
    <property type="nucleotide sequence ID" value="NZ_BMQM01000015.1"/>
</dbReference>
<protein>
    <submittedName>
        <fullName evidence="2">Uncharacterized protein</fullName>
    </submittedName>
</protein>
<reference evidence="3" key="1">
    <citation type="journal article" date="2019" name="Int. J. Syst. Evol. Microbiol.">
        <title>The Global Catalogue of Microorganisms (GCM) 10K type strain sequencing project: providing services to taxonomists for standard genome sequencing and annotation.</title>
        <authorList>
            <consortium name="The Broad Institute Genomics Platform"/>
            <consortium name="The Broad Institute Genome Sequencing Center for Infectious Disease"/>
            <person name="Wu L."/>
            <person name="Ma J."/>
        </authorList>
    </citation>
    <scope>NUCLEOTIDE SEQUENCE [LARGE SCALE GENOMIC DNA]</scope>
    <source>
        <strain evidence="3">JCM 31404</strain>
    </source>
</reference>
<feature type="compositionally biased region" description="Low complexity" evidence="1">
    <location>
        <begin position="41"/>
        <end position="61"/>
    </location>
</feature>
<evidence type="ECO:0000313" key="2">
    <source>
        <dbReference type="EMBL" id="GGR61141.1"/>
    </source>
</evidence>
<name>A0ABQ2RSB1_9DEIO</name>
<accession>A0ABQ2RSB1</accession>
<dbReference type="Proteomes" id="UP000634308">
    <property type="component" value="Unassembled WGS sequence"/>
</dbReference>
<proteinExistence type="predicted"/>
<feature type="region of interest" description="Disordered" evidence="1">
    <location>
        <begin position="1"/>
        <end position="61"/>
    </location>
</feature>
<comment type="caution">
    <text evidence="2">The sequence shown here is derived from an EMBL/GenBank/DDBJ whole genome shotgun (WGS) entry which is preliminary data.</text>
</comment>
<gene>
    <name evidence="2" type="ORF">GCM10008959_23810</name>
</gene>
<evidence type="ECO:0000313" key="3">
    <source>
        <dbReference type="Proteomes" id="UP000634308"/>
    </source>
</evidence>
<organism evidence="2 3">
    <name type="scientific">Deinococcus seoulensis</name>
    <dbReference type="NCBI Taxonomy" id="1837379"/>
    <lineage>
        <taxon>Bacteria</taxon>
        <taxon>Thermotogati</taxon>
        <taxon>Deinococcota</taxon>
        <taxon>Deinococci</taxon>
        <taxon>Deinococcales</taxon>
        <taxon>Deinococcaceae</taxon>
        <taxon>Deinococcus</taxon>
    </lineage>
</organism>
<dbReference type="EMBL" id="BMQM01000015">
    <property type="protein sequence ID" value="GGR61141.1"/>
    <property type="molecule type" value="Genomic_DNA"/>
</dbReference>